<dbReference type="Pfam" id="PF02776">
    <property type="entry name" value="TPP_enzyme_N"/>
    <property type="match status" value="1"/>
</dbReference>
<dbReference type="InterPro" id="IPR045229">
    <property type="entry name" value="TPP_enz"/>
</dbReference>
<feature type="domain" description="Thiamine pyrophosphate enzyme TPP-binding" evidence="5">
    <location>
        <begin position="378"/>
        <end position="513"/>
    </location>
</feature>
<reference evidence="8" key="1">
    <citation type="journal article" date="2019" name="Int. J. Syst. Evol. Microbiol.">
        <title>The Global Catalogue of Microorganisms (GCM) 10K type strain sequencing project: providing services to taxonomists for standard genome sequencing and annotation.</title>
        <authorList>
            <consortium name="The Broad Institute Genomics Platform"/>
            <consortium name="The Broad Institute Genome Sequencing Center for Infectious Disease"/>
            <person name="Wu L."/>
            <person name="Ma J."/>
        </authorList>
    </citation>
    <scope>NUCLEOTIDE SEQUENCE [LARGE SCALE GENOMIC DNA]</scope>
    <source>
        <strain evidence="8">CGMCC 4.6997</strain>
    </source>
</reference>
<evidence type="ECO:0000256" key="1">
    <source>
        <dbReference type="ARBA" id="ARBA00007812"/>
    </source>
</evidence>
<dbReference type="Proteomes" id="UP001596039">
    <property type="component" value="Unassembled WGS sequence"/>
</dbReference>
<accession>A0ABW0NTC6</accession>
<dbReference type="CDD" id="cd07035">
    <property type="entry name" value="TPP_PYR_POX_like"/>
    <property type="match status" value="1"/>
</dbReference>
<dbReference type="InterPro" id="IPR012001">
    <property type="entry name" value="Thiamin_PyroP_enz_TPP-bd_dom"/>
</dbReference>
<evidence type="ECO:0000313" key="7">
    <source>
        <dbReference type="EMBL" id="MFC5503335.1"/>
    </source>
</evidence>
<dbReference type="Pfam" id="PF00205">
    <property type="entry name" value="TPP_enzyme_M"/>
    <property type="match status" value="1"/>
</dbReference>
<sequence>MSTISDRIAAALHPHITELFGLMGNGNAYFIDAALRAGLRYTAVRHEAGGVAAADAYYRTSGRVAIATATYGPGFTNAITPLAESAQARVPSIFVVGDAPTTGPRPWDIDQSGVAAAIGVKTFVITAEEPAETAIAALEHALGRRTPVVLAIPYDLGSAEAFGPAPAPRALRLPAPVLPEPAIVRRVADRLRTAKRPFVLAGAGARWAGAASELGALADKLAAVTGTTAIARGIFGDSPADLGVVGGFGQQRAMELIREADVALVAGASLNQFTNRFGELFAPDTVVIQVDIADVAHPRADEYLHADARLAIQALLAELAAGTAPASRWSTRVDALADGALRRRPFADEFAPDGRLDPRAVAIRLDEIMPADRVIVSDGGHFIGWANSYWAVREPHRLQMVGTAFQTIGLGLPSAVGAGVAHPDSLIVLTTGDGGALMGLADLPSVIATVRHGLIVVWNDAAYTAEVSMYGARGLDVGPMLIPEVDFAAVGAALGARSVVVQGLDELAPVAEWIDGGAPGVMIVDCRISPSVIAPYQEEIMAASRRASGRTAAARL</sequence>
<dbReference type="CDD" id="cd00568">
    <property type="entry name" value="TPP_enzymes"/>
    <property type="match status" value="1"/>
</dbReference>
<comment type="caution">
    <text evidence="7">The sequence shown here is derived from an EMBL/GenBank/DDBJ whole genome shotgun (WGS) entry which is preliminary data.</text>
</comment>
<evidence type="ECO:0000259" key="6">
    <source>
        <dbReference type="Pfam" id="PF02776"/>
    </source>
</evidence>
<dbReference type="Gene3D" id="3.40.50.970">
    <property type="match status" value="2"/>
</dbReference>
<dbReference type="InterPro" id="IPR012000">
    <property type="entry name" value="Thiamin_PyroP_enz_cen_dom"/>
</dbReference>
<dbReference type="EMBL" id="JBHSMG010000004">
    <property type="protein sequence ID" value="MFC5503335.1"/>
    <property type="molecule type" value="Genomic_DNA"/>
</dbReference>
<feature type="domain" description="Thiamine pyrophosphate enzyme central" evidence="4">
    <location>
        <begin position="184"/>
        <end position="315"/>
    </location>
</feature>
<protein>
    <submittedName>
        <fullName evidence="7">Thiamine pyrophosphate-binding protein</fullName>
    </submittedName>
</protein>
<dbReference type="InterPro" id="IPR011766">
    <property type="entry name" value="TPP_enzyme_TPP-bd"/>
</dbReference>
<dbReference type="Gene3D" id="3.40.50.1220">
    <property type="entry name" value="TPP-binding domain"/>
    <property type="match status" value="1"/>
</dbReference>
<comment type="similarity">
    <text evidence="1 3">Belongs to the TPP enzyme family.</text>
</comment>
<feature type="domain" description="Thiamine pyrophosphate enzyme N-terminal TPP-binding" evidence="6">
    <location>
        <begin position="3"/>
        <end position="102"/>
    </location>
</feature>
<evidence type="ECO:0000313" key="8">
    <source>
        <dbReference type="Proteomes" id="UP001596039"/>
    </source>
</evidence>
<name>A0ABW0NTC6_9MICO</name>
<gene>
    <name evidence="7" type="ORF">ACFPJ4_13890</name>
</gene>
<evidence type="ECO:0000259" key="5">
    <source>
        <dbReference type="Pfam" id="PF02775"/>
    </source>
</evidence>
<dbReference type="SUPFAM" id="SSF52467">
    <property type="entry name" value="DHS-like NAD/FAD-binding domain"/>
    <property type="match status" value="1"/>
</dbReference>
<dbReference type="RefSeq" id="WP_386741048.1">
    <property type="nucleotide sequence ID" value="NZ_JBHSMG010000004.1"/>
</dbReference>
<organism evidence="7 8">
    <name type="scientific">Lysinimonas soli</name>
    <dbReference type="NCBI Taxonomy" id="1074233"/>
    <lineage>
        <taxon>Bacteria</taxon>
        <taxon>Bacillati</taxon>
        <taxon>Actinomycetota</taxon>
        <taxon>Actinomycetes</taxon>
        <taxon>Micrococcales</taxon>
        <taxon>Microbacteriaceae</taxon>
        <taxon>Lysinimonas</taxon>
    </lineage>
</organism>
<dbReference type="PANTHER" id="PTHR18968">
    <property type="entry name" value="THIAMINE PYROPHOSPHATE ENZYMES"/>
    <property type="match status" value="1"/>
</dbReference>
<evidence type="ECO:0000259" key="4">
    <source>
        <dbReference type="Pfam" id="PF00205"/>
    </source>
</evidence>
<keyword evidence="2 3" id="KW-0786">Thiamine pyrophosphate</keyword>
<dbReference type="SUPFAM" id="SSF52518">
    <property type="entry name" value="Thiamin diphosphate-binding fold (THDP-binding)"/>
    <property type="match status" value="2"/>
</dbReference>
<dbReference type="Pfam" id="PF02775">
    <property type="entry name" value="TPP_enzyme_C"/>
    <property type="match status" value="1"/>
</dbReference>
<dbReference type="InterPro" id="IPR029035">
    <property type="entry name" value="DHS-like_NAD/FAD-binding_dom"/>
</dbReference>
<dbReference type="PANTHER" id="PTHR18968:SF13">
    <property type="entry name" value="ACETOLACTATE SYNTHASE CATALYTIC SUBUNIT, MITOCHONDRIAL"/>
    <property type="match status" value="1"/>
</dbReference>
<evidence type="ECO:0000256" key="3">
    <source>
        <dbReference type="RuleBase" id="RU362132"/>
    </source>
</evidence>
<evidence type="ECO:0000256" key="2">
    <source>
        <dbReference type="ARBA" id="ARBA00023052"/>
    </source>
</evidence>
<proteinExistence type="inferred from homology"/>
<dbReference type="InterPro" id="IPR029061">
    <property type="entry name" value="THDP-binding"/>
</dbReference>
<keyword evidence="8" id="KW-1185">Reference proteome</keyword>